<dbReference type="GO" id="GO:0016887">
    <property type="term" value="F:ATP hydrolysis activity"/>
    <property type="evidence" value="ECO:0007669"/>
    <property type="project" value="InterPro"/>
</dbReference>
<evidence type="ECO:0000256" key="8">
    <source>
        <dbReference type="ARBA" id="ARBA00022741"/>
    </source>
</evidence>
<evidence type="ECO:0000256" key="3">
    <source>
        <dbReference type="ARBA" id="ARBA00022448"/>
    </source>
</evidence>
<feature type="transmembrane region" description="Helical" evidence="15">
    <location>
        <begin position="698"/>
        <end position="717"/>
    </location>
</feature>
<dbReference type="GO" id="GO:0005524">
    <property type="term" value="F:ATP binding"/>
    <property type="evidence" value="ECO:0007669"/>
    <property type="project" value="UniProtKB-UniRule"/>
</dbReference>
<evidence type="ECO:0000256" key="15">
    <source>
        <dbReference type="RuleBase" id="RU362081"/>
    </source>
</evidence>
<keyword evidence="11" id="KW-1278">Translocase</keyword>
<evidence type="ECO:0000256" key="9">
    <source>
        <dbReference type="ARBA" id="ARBA00022840"/>
    </source>
</evidence>
<dbReference type="InterPro" id="IPR036412">
    <property type="entry name" value="HAD-like_sf"/>
</dbReference>
<dbReference type="Gene3D" id="3.40.50.1000">
    <property type="entry name" value="HAD superfamily/HAD-like"/>
    <property type="match status" value="2"/>
</dbReference>
<gene>
    <name evidence="17" type="primary">cadA</name>
    <name evidence="17" type="ORF">GR702_18090</name>
</gene>
<dbReference type="GO" id="GO:0005507">
    <property type="term" value="F:copper ion binding"/>
    <property type="evidence" value="ECO:0007669"/>
    <property type="project" value="TreeGrafter"/>
</dbReference>
<keyword evidence="3" id="KW-0813">Transport</keyword>
<dbReference type="InterPro" id="IPR023298">
    <property type="entry name" value="ATPase_P-typ_TM_dom_sf"/>
</dbReference>
<keyword evidence="18" id="KW-1185">Reference proteome</keyword>
<protein>
    <submittedName>
        <fullName evidence="17">Cadmium-translocating P-type ATPase</fullName>
        <ecNumber evidence="17">3.6.3.3</ecNumber>
    </submittedName>
</protein>
<comment type="similarity">
    <text evidence="2 15">Belongs to the cation transport ATPase (P-type) (TC 3.A.3) family. Type IB subfamily.</text>
</comment>
<dbReference type="PROSITE" id="PS01047">
    <property type="entry name" value="HMA_1"/>
    <property type="match status" value="1"/>
</dbReference>
<dbReference type="NCBIfam" id="TIGR01512">
    <property type="entry name" value="ATPase-IB2_Cd"/>
    <property type="match status" value="1"/>
</dbReference>
<keyword evidence="10" id="KW-0460">Magnesium</keyword>
<keyword evidence="12 15" id="KW-1133">Transmembrane helix</keyword>
<dbReference type="InterPro" id="IPR023214">
    <property type="entry name" value="HAD_sf"/>
</dbReference>
<feature type="transmembrane region" description="Helical" evidence="15">
    <location>
        <begin position="200"/>
        <end position="219"/>
    </location>
</feature>
<evidence type="ECO:0000256" key="4">
    <source>
        <dbReference type="ARBA" id="ARBA00022475"/>
    </source>
</evidence>
<evidence type="ECO:0000256" key="2">
    <source>
        <dbReference type="ARBA" id="ARBA00006024"/>
    </source>
</evidence>
<keyword evidence="5" id="KW-0597">Phosphoprotein</keyword>
<evidence type="ECO:0000313" key="18">
    <source>
        <dbReference type="Proteomes" id="UP000465810"/>
    </source>
</evidence>
<reference evidence="17 18" key="1">
    <citation type="submission" date="2019-12" db="EMBL/GenBank/DDBJ databases">
        <authorList>
            <person name="Feng G."/>
            <person name="Zhu H."/>
        </authorList>
    </citation>
    <scope>NUCLEOTIDE SEQUENCE [LARGE SCALE GENOMIC DNA]</scope>
    <source>
        <strain evidence="17 18">FGD1</strain>
    </source>
</reference>
<evidence type="ECO:0000256" key="1">
    <source>
        <dbReference type="ARBA" id="ARBA00004651"/>
    </source>
</evidence>
<dbReference type="SUPFAM" id="SSF81653">
    <property type="entry name" value="Calcium ATPase, transduction domain A"/>
    <property type="match status" value="1"/>
</dbReference>
<dbReference type="NCBIfam" id="TIGR01525">
    <property type="entry name" value="ATPase-IB_hvy"/>
    <property type="match status" value="1"/>
</dbReference>
<dbReference type="Pfam" id="PF00122">
    <property type="entry name" value="E1-E2_ATPase"/>
    <property type="match status" value="1"/>
</dbReference>
<keyword evidence="9 15" id="KW-0067">ATP-binding</keyword>
<dbReference type="AlphaFoldDB" id="A0A7X4GJ98"/>
<dbReference type="SUPFAM" id="SSF55008">
    <property type="entry name" value="HMA, heavy metal-associated domain"/>
    <property type="match status" value="1"/>
</dbReference>
<dbReference type="CDD" id="cd00371">
    <property type="entry name" value="HMA"/>
    <property type="match status" value="1"/>
</dbReference>
<keyword evidence="17" id="KW-0378">Hydrolase</keyword>
<dbReference type="NCBIfam" id="TIGR01494">
    <property type="entry name" value="ATPase_P-type"/>
    <property type="match status" value="2"/>
</dbReference>
<feature type="transmembrane region" description="Helical" evidence="15">
    <location>
        <begin position="135"/>
        <end position="156"/>
    </location>
</feature>
<evidence type="ECO:0000256" key="6">
    <source>
        <dbReference type="ARBA" id="ARBA00022692"/>
    </source>
</evidence>
<dbReference type="GO" id="GO:0005886">
    <property type="term" value="C:plasma membrane"/>
    <property type="evidence" value="ECO:0007669"/>
    <property type="project" value="UniProtKB-SubCell"/>
</dbReference>
<organism evidence="17 18">
    <name type="scientific">Novosphingobium silvae</name>
    <dbReference type="NCBI Taxonomy" id="2692619"/>
    <lineage>
        <taxon>Bacteria</taxon>
        <taxon>Pseudomonadati</taxon>
        <taxon>Pseudomonadota</taxon>
        <taxon>Alphaproteobacteria</taxon>
        <taxon>Sphingomonadales</taxon>
        <taxon>Sphingomonadaceae</taxon>
        <taxon>Novosphingobium</taxon>
    </lineage>
</organism>
<dbReference type="EC" id="3.6.3.3" evidence="17"/>
<dbReference type="NCBIfam" id="TIGR01511">
    <property type="entry name" value="ATPase-IB1_Cu"/>
    <property type="match status" value="1"/>
</dbReference>
<keyword evidence="4 15" id="KW-1003">Cell membrane</keyword>
<dbReference type="GO" id="GO:0043682">
    <property type="term" value="F:P-type divalent copper transporter activity"/>
    <property type="evidence" value="ECO:0007669"/>
    <property type="project" value="TreeGrafter"/>
</dbReference>
<evidence type="ECO:0000313" key="17">
    <source>
        <dbReference type="EMBL" id="MYL99673.1"/>
    </source>
</evidence>
<evidence type="ECO:0000256" key="13">
    <source>
        <dbReference type="ARBA" id="ARBA00023065"/>
    </source>
</evidence>
<feature type="transmembrane region" description="Helical" evidence="15">
    <location>
        <begin position="168"/>
        <end position="188"/>
    </location>
</feature>
<dbReference type="Proteomes" id="UP000465810">
    <property type="component" value="Unassembled WGS sequence"/>
</dbReference>
<feature type="transmembrane region" description="Helical" evidence="15">
    <location>
        <begin position="384"/>
        <end position="407"/>
    </location>
</feature>
<dbReference type="InterPro" id="IPR027256">
    <property type="entry name" value="P-typ_ATPase_IB"/>
</dbReference>
<dbReference type="SUPFAM" id="SSF56784">
    <property type="entry name" value="HAD-like"/>
    <property type="match status" value="1"/>
</dbReference>
<comment type="subcellular location">
    <subcellularLocation>
        <location evidence="1">Cell membrane</location>
        <topology evidence="1">Multi-pass membrane protein</topology>
    </subcellularLocation>
</comment>
<dbReference type="InterPro" id="IPR006121">
    <property type="entry name" value="HMA_dom"/>
</dbReference>
<keyword evidence="13" id="KW-0406">Ion transport</keyword>
<evidence type="ECO:0000256" key="10">
    <source>
        <dbReference type="ARBA" id="ARBA00022842"/>
    </source>
</evidence>
<keyword evidence="14 15" id="KW-0472">Membrane</keyword>
<dbReference type="PROSITE" id="PS00154">
    <property type="entry name" value="ATPASE_E1_E2"/>
    <property type="match status" value="1"/>
</dbReference>
<dbReference type="GO" id="GO:0055070">
    <property type="term" value="P:copper ion homeostasis"/>
    <property type="evidence" value="ECO:0007669"/>
    <property type="project" value="TreeGrafter"/>
</dbReference>
<dbReference type="EMBL" id="WVTD01000018">
    <property type="protein sequence ID" value="MYL99673.1"/>
    <property type="molecule type" value="Genomic_DNA"/>
</dbReference>
<evidence type="ECO:0000256" key="14">
    <source>
        <dbReference type="ARBA" id="ARBA00023136"/>
    </source>
</evidence>
<dbReference type="PRINTS" id="PR00941">
    <property type="entry name" value="CDATPASE"/>
</dbReference>
<dbReference type="Gene3D" id="3.40.1110.10">
    <property type="entry name" value="Calcium-transporting ATPase, cytoplasmic domain N"/>
    <property type="match status" value="1"/>
</dbReference>
<name>A0A7X4GJ98_9SPHN</name>
<dbReference type="InterPro" id="IPR036163">
    <property type="entry name" value="HMA_dom_sf"/>
</dbReference>
<dbReference type="InterPro" id="IPR017969">
    <property type="entry name" value="Heavy-metal-associated_CS"/>
</dbReference>
<proteinExistence type="inferred from homology"/>
<evidence type="ECO:0000256" key="5">
    <source>
        <dbReference type="ARBA" id="ARBA00022553"/>
    </source>
</evidence>
<evidence type="ECO:0000259" key="16">
    <source>
        <dbReference type="PROSITE" id="PS50846"/>
    </source>
</evidence>
<dbReference type="Gene3D" id="3.30.70.100">
    <property type="match status" value="1"/>
</dbReference>
<evidence type="ECO:0000256" key="11">
    <source>
        <dbReference type="ARBA" id="ARBA00022967"/>
    </source>
</evidence>
<feature type="transmembrane region" description="Helical" evidence="15">
    <location>
        <begin position="225"/>
        <end position="246"/>
    </location>
</feature>
<dbReference type="InterPro" id="IPR001757">
    <property type="entry name" value="P_typ_ATPase"/>
</dbReference>
<sequence length="749" mass="77246">MGQHAGPSGGPLDAALRCRCAGRAVAQGSAGQGGGAAVNAISQVEVPTGDPLTDSRFTVPGMRCAGCIGKIERGLALVPGVAAARVNFSARRVAVSHSAALDAEAILEALRGLGFEAERAADNPLARDDDETRRLLRALAVAGFGMMNIMLFSVSIWSGADVITREMFHWISALIAIPVVAYSGRPFFASAAMALRYRRTNMDVPISIGVILATAMSLYETVAGGAHAYFDGAVMLLFFLLAGRALDAMMRGRARSGIAALLGRMGRGAQVIDEAGNARYVEAERLAPGMLMLVAAGEALAADGMIVEGRTTIDASMLTGESDPRSAGPGDPVHAGMINLGNPVRVTVTAAAQDTAIADIARLMDGAGQSRSRYVRVADRAARFYAPAVHALAFLSFCGWMIAGAGAYKALTIATAVLIITCPCALGLAVPAAQVVAAGALMRRGLLIKDGSALERLAEADQVLLDKTGTLTLGEPRPTNLQVLSARDCAIALGLAQSSRHPLSRGLARALREKGVEPATIEGISETAGTGMRGLFEGVEVALLRPEAETGGLAADLLVDGSRTRLTFADPLRPDVRPTLCALQAEGLPVAVASGDRFDAVASVARKLDLFAVAAMSPADKLALLERRAAAGHRVLMVGDGLNDGPALAGAHVSIAPGGASDVSQQAADAVFVGERMMPVALAVKVARATMRIVRQNFAMAVLYNVAAVPLAIMGFVTPLVAAIAMSGSSLLVVGNSLRLARAAGKEEA</sequence>
<dbReference type="PANTHER" id="PTHR43520">
    <property type="entry name" value="ATP7, ISOFORM B"/>
    <property type="match status" value="1"/>
</dbReference>
<comment type="caution">
    <text evidence="17">The sequence shown here is derived from an EMBL/GenBank/DDBJ whole genome shotgun (WGS) entry which is preliminary data.</text>
</comment>
<evidence type="ECO:0000256" key="12">
    <source>
        <dbReference type="ARBA" id="ARBA00022989"/>
    </source>
</evidence>
<keyword evidence="7 15" id="KW-0479">Metal-binding</keyword>
<feature type="transmembrane region" description="Helical" evidence="15">
    <location>
        <begin position="413"/>
        <end position="441"/>
    </location>
</feature>
<dbReference type="PRINTS" id="PR00119">
    <property type="entry name" value="CATATPASE"/>
</dbReference>
<keyword evidence="8 15" id="KW-0547">Nucleotide-binding</keyword>
<feature type="domain" description="HMA" evidence="16">
    <location>
        <begin position="53"/>
        <end position="118"/>
    </location>
</feature>
<evidence type="ECO:0000256" key="7">
    <source>
        <dbReference type="ARBA" id="ARBA00022723"/>
    </source>
</evidence>
<dbReference type="Pfam" id="PF00403">
    <property type="entry name" value="HMA"/>
    <property type="match status" value="1"/>
</dbReference>
<dbReference type="SUPFAM" id="SSF81665">
    <property type="entry name" value="Calcium ATPase, transmembrane domain M"/>
    <property type="match status" value="1"/>
</dbReference>
<dbReference type="InterPro" id="IPR018303">
    <property type="entry name" value="ATPase_P-typ_P_site"/>
</dbReference>
<dbReference type="PANTHER" id="PTHR43520:SF5">
    <property type="entry name" value="CATION-TRANSPORTING P-TYPE ATPASE-RELATED"/>
    <property type="match status" value="1"/>
</dbReference>
<dbReference type="InterPro" id="IPR059000">
    <property type="entry name" value="ATPase_P-type_domA"/>
</dbReference>
<dbReference type="Gene3D" id="2.70.150.10">
    <property type="entry name" value="Calcium-transporting ATPase, cytoplasmic transduction domain A"/>
    <property type="match status" value="1"/>
</dbReference>
<accession>A0A7X4GJ98</accession>
<dbReference type="InterPro" id="IPR023299">
    <property type="entry name" value="ATPase_P-typ_cyto_dom_N"/>
</dbReference>
<dbReference type="InterPro" id="IPR008250">
    <property type="entry name" value="ATPase_P-typ_transduc_dom_A_sf"/>
</dbReference>
<dbReference type="PROSITE" id="PS50846">
    <property type="entry name" value="HMA_2"/>
    <property type="match status" value="1"/>
</dbReference>
<dbReference type="Pfam" id="PF00702">
    <property type="entry name" value="Hydrolase"/>
    <property type="match status" value="1"/>
</dbReference>
<keyword evidence="6 15" id="KW-0812">Transmembrane</keyword>